<feature type="transmembrane region" description="Helical" evidence="6">
    <location>
        <begin position="316"/>
        <end position="334"/>
    </location>
</feature>
<feature type="transmembrane region" description="Helical" evidence="6">
    <location>
        <begin position="6"/>
        <end position="30"/>
    </location>
</feature>
<proteinExistence type="predicted"/>
<gene>
    <name evidence="7" type="ORF">HL667_15035</name>
</gene>
<dbReference type="Pfam" id="PF02653">
    <property type="entry name" value="BPD_transp_2"/>
    <property type="match status" value="2"/>
</dbReference>
<dbReference type="PANTHER" id="PTHR30482">
    <property type="entry name" value="HIGH-AFFINITY BRANCHED-CHAIN AMINO ACID TRANSPORT SYSTEM PERMEASE"/>
    <property type="match status" value="1"/>
</dbReference>
<keyword evidence="5 6" id="KW-0472">Membrane</keyword>
<feature type="transmembrane region" description="Helical" evidence="6">
    <location>
        <begin position="462"/>
        <end position="479"/>
    </location>
</feature>
<evidence type="ECO:0000256" key="4">
    <source>
        <dbReference type="ARBA" id="ARBA00022989"/>
    </source>
</evidence>
<dbReference type="PANTHER" id="PTHR30482:SF17">
    <property type="entry name" value="ABC TRANSPORTER ATP-BINDING PROTEIN"/>
    <property type="match status" value="1"/>
</dbReference>
<feature type="transmembrane region" description="Helical" evidence="6">
    <location>
        <begin position="183"/>
        <end position="213"/>
    </location>
</feature>
<feature type="transmembrane region" description="Helical" evidence="6">
    <location>
        <begin position="513"/>
        <end position="538"/>
    </location>
</feature>
<keyword evidence="3 6" id="KW-0812">Transmembrane</keyword>
<evidence type="ECO:0000313" key="8">
    <source>
        <dbReference type="Proteomes" id="UP000886476"/>
    </source>
</evidence>
<feature type="transmembrane region" description="Helical" evidence="6">
    <location>
        <begin position="582"/>
        <end position="601"/>
    </location>
</feature>
<keyword evidence="4 6" id="KW-1133">Transmembrane helix</keyword>
<evidence type="ECO:0000313" key="7">
    <source>
        <dbReference type="EMBL" id="NPU66317.1"/>
    </source>
</evidence>
<accession>A0ABX2CDK7</accession>
<evidence type="ECO:0000256" key="6">
    <source>
        <dbReference type="SAM" id="Phobius"/>
    </source>
</evidence>
<keyword evidence="8" id="KW-1185">Reference proteome</keyword>
<evidence type="ECO:0000256" key="3">
    <source>
        <dbReference type="ARBA" id="ARBA00022692"/>
    </source>
</evidence>
<dbReference type="EMBL" id="JABFDN010000004">
    <property type="protein sequence ID" value="NPU66317.1"/>
    <property type="molecule type" value="Genomic_DNA"/>
</dbReference>
<protein>
    <submittedName>
        <fullName evidence="7">ABC transporter permease</fullName>
    </submittedName>
</protein>
<sequence length="637" mass="66807">MSNLILSYLTIGLVNGSFYALLCLGLALIFGLLNILNMAHGALYMMGAFAAWAAVARLGLPYLTGLFVAAILVGSAGMMLERLLLRRTYSLDPLYGFMLSFGLATAIQGGFQVAFGSTGLPFTTPTWLSDVVDLGYAVFPVYRLWVVMVAFIVCLGVWIAIARTRAGATLRAASENATIAEALGVPIPAVMTATFGLGAALAGLAGALAAPIYQVSPLMGSDVLLVVFAIIVIGGMGSLGGTILAAYCLALLESATLAVFPQAANVMIFAFMCIVLSVRPQGLFGIEVLRQHSFAGIPPPVTAARDSLPSQTYERVLIMAMVAAVLALLPALLYPIFLVKIVCFAILAASFNFLLGFAGVMSFGQAALYGTAAYVTAHAMKEWAMSAELAILAGITAAILLGIVMGALAIRRRGIYQAMITLAVAQMVYFVFVQSSFTHGEDGLQAVPRGVLFGLIDLRNDLAVYGLAVIAFCSVHFGIKRLLSSQLGMMLVAVRDDERRALSLGQNAWGLKLFAFAIAAGCAGLAGSLSAVAFQLATLSGAHWHLSGEAVLMCLIGGLGTLGGPLVGAAVLVTMQHFLAPYGAWVQVIQGVVFAACVLTFRDGMMPRHGFAWPSRLRGPSATSFAPAETLEETGRS</sequence>
<dbReference type="Proteomes" id="UP000886476">
    <property type="component" value="Unassembled WGS sequence"/>
</dbReference>
<dbReference type="CDD" id="cd06582">
    <property type="entry name" value="TM_PBP1_LivH_like"/>
    <property type="match status" value="1"/>
</dbReference>
<feature type="transmembrane region" description="Helical" evidence="6">
    <location>
        <begin position="257"/>
        <end position="278"/>
    </location>
</feature>
<comment type="caution">
    <text evidence="7">The sequence shown here is derived from an EMBL/GenBank/DDBJ whole genome shotgun (WGS) entry which is preliminary data.</text>
</comment>
<dbReference type="InterPro" id="IPR043428">
    <property type="entry name" value="LivM-like"/>
</dbReference>
<organism evidence="7 8">
    <name type="scientific">Bradyrhizobium aeschynomenes</name>
    <dbReference type="NCBI Taxonomy" id="2734909"/>
    <lineage>
        <taxon>Bacteria</taxon>
        <taxon>Pseudomonadati</taxon>
        <taxon>Pseudomonadota</taxon>
        <taxon>Alphaproteobacteria</taxon>
        <taxon>Hyphomicrobiales</taxon>
        <taxon>Nitrobacteraceae</taxon>
        <taxon>Bradyrhizobium</taxon>
    </lineage>
</organism>
<feature type="transmembrane region" description="Helical" evidence="6">
    <location>
        <begin position="383"/>
        <end position="408"/>
    </location>
</feature>
<evidence type="ECO:0000256" key="5">
    <source>
        <dbReference type="ARBA" id="ARBA00023136"/>
    </source>
</evidence>
<dbReference type="CDD" id="cd06581">
    <property type="entry name" value="TM_PBP1_LivM_like"/>
    <property type="match status" value="1"/>
</dbReference>
<reference evidence="7" key="1">
    <citation type="submission" date="2020-05" db="EMBL/GenBank/DDBJ databases">
        <title>Nod-independent and nitrogen-fixing Bradyrhizobium aeschynomene sp. nov. isolated from nodules of Aeschynomene indica.</title>
        <authorList>
            <person name="Zhang Z."/>
        </authorList>
    </citation>
    <scope>NUCLEOTIDE SEQUENCE</scope>
    <source>
        <strain evidence="7">83012</strain>
    </source>
</reference>
<feature type="transmembrane region" description="Helical" evidence="6">
    <location>
        <begin position="142"/>
        <end position="162"/>
    </location>
</feature>
<dbReference type="InterPro" id="IPR001851">
    <property type="entry name" value="ABC_transp_permease"/>
</dbReference>
<feature type="transmembrane region" description="Helical" evidence="6">
    <location>
        <begin position="97"/>
        <end position="122"/>
    </location>
</feature>
<evidence type="ECO:0000256" key="1">
    <source>
        <dbReference type="ARBA" id="ARBA00004651"/>
    </source>
</evidence>
<comment type="subcellular location">
    <subcellularLocation>
        <location evidence="1">Cell membrane</location>
        <topology evidence="1">Multi-pass membrane protein</topology>
    </subcellularLocation>
</comment>
<name>A0ABX2CDK7_9BRAD</name>
<evidence type="ECO:0000256" key="2">
    <source>
        <dbReference type="ARBA" id="ARBA00022475"/>
    </source>
</evidence>
<feature type="transmembrane region" description="Helical" evidence="6">
    <location>
        <begin position="415"/>
        <end position="432"/>
    </location>
</feature>
<feature type="transmembrane region" description="Helical" evidence="6">
    <location>
        <begin position="550"/>
        <end position="575"/>
    </location>
</feature>
<feature type="transmembrane region" description="Helical" evidence="6">
    <location>
        <begin position="225"/>
        <end position="250"/>
    </location>
</feature>
<feature type="transmembrane region" description="Helical" evidence="6">
    <location>
        <begin position="341"/>
        <end position="363"/>
    </location>
</feature>
<keyword evidence="2" id="KW-1003">Cell membrane</keyword>